<evidence type="ECO:0000313" key="2">
    <source>
        <dbReference type="Proteomes" id="UP001153050"/>
    </source>
</evidence>
<keyword evidence="2" id="KW-1185">Reference proteome</keyword>
<protein>
    <submittedName>
        <fullName evidence="1">Uncharacterized protein</fullName>
    </submittedName>
</protein>
<accession>A0ABN8K5N5</accession>
<organism evidence="1 2">
    <name type="scientific">Mesorhizobium escarrei</name>
    <dbReference type="NCBI Taxonomy" id="666018"/>
    <lineage>
        <taxon>Bacteria</taxon>
        <taxon>Pseudomonadati</taxon>
        <taxon>Pseudomonadota</taxon>
        <taxon>Alphaproteobacteria</taxon>
        <taxon>Hyphomicrobiales</taxon>
        <taxon>Phyllobacteriaceae</taxon>
        <taxon>Mesorhizobium</taxon>
    </lineage>
</organism>
<dbReference type="Proteomes" id="UP001153050">
    <property type="component" value="Unassembled WGS sequence"/>
</dbReference>
<reference evidence="1 2" key="1">
    <citation type="submission" date="2022-03" db="EMBL/GenBank/DDBJ databases">
        <authorList>
            <person name="Brunel B."/>
        </authorList>
    </citation>
    <scope>NUCLEOTIDE SEQUENCE [LARGE SCALE GENOMIC DNA]</scope>
    <source>
        <strain evidence="1">STM5069sample</strain>
    </source>
</reference>
<sequence length="61" mass="6859">MAVEGMSSYIRMVAIQTFWYSIAVLIDNARACRRGRLGELRCSILGRSAISPTKTRMSAYE</sequence>
<name>A0ABN8K5N5_9HYPH</name>
<gene>
    <name evidence="1" type="ORF">MES5069_440017</name>
</gene>
<comment type="caution">
    <text evidence="1">The sequence shown here is derived from an EMBL/GenBank/DDBJ whole genome shotgun (WGS) entry which is preliminary data.</text>
</comment>
<evidence type="ECO:0000313" key="1">
    <source>
        <dbReference type="EMBL" id="CAH2404639.1"/>
    </source>
</evidence>
<dbReference type="EMBL" id="CAKXZT010000140">
    <property type="protein sequence ID" value="CAH2404639.1"/>
    <property type="molecule type" value="Genomic_DNA"/>
</dbReference>
<proteinExistence type="predicted"/>